<dbReference type="InterPro" id="IPR029016">
    <property type="entry name" value="GAF-like_dom_sf"/>
</dbReference>
<evidence type="ECO:0000313" key="2">
    <source>
        <dbReference type="Proteomes" id="UP000002640"/>
    </source>
</evidence>
<dbReference type="EMBL" id="JH159152">
    <property type="protein sequence ID" value="EGZ23096.1"/>
    <property type="molecule type" value="Genomic_DNA"/>
</dbReference>
<dbReference type="PANTHER" id="PTHR43102:SF2">
    <property type="entry name" value="GAF DOMAIN-CONTAINING PROTEIN"/>
    <property type="match status" value="1"/>
</dbReference>
<name>G4YU18_PHYSP</name>
<evidence type="ECO:0000313" key="1">
    <source>
        <dbReference type="EMBL" id="EGZ23096.1"/>
    </source>
</evidence>
<reference evidence="1 2" key="1">
    <citation type="journal article" date="2006" name="Science">
        <title>Phytophthora genome sequences uncover evolutionary origins and mechanisms of pathogenesis.</title>
        <authorList>
            <person name="Tyler B.M."/>
            <person name="Tripathy S."/>
            <person name="Zhang X."/>
            <person name="Dehal P."/>
            <person name="Jiang R.H."/>
            <person name="Aerts A."/>
            <person name="Arredondo F.D."/>
            <person name="Baxter L."/>
            <person name="Bensasson D."/>
            <person name="Beynon J.L."/>
            <person name="Chapman J."/>
            <person name="Damasceno C.M."/>
            <person name="Dorrance A.E."/>
            <person name="Dou D."/>
            <person name="Dickerman A.W."/>
            <person name="Dubchak I.L."/>
            <person name="Garbelotto M."/>
            <person name="Gijzen M."/>
            <person name="Gordon S.G."/>
            <person name="Govers F."/>
            <person name="Grunwald N.J."/>
            <person name="Huang W."/>
            <person name="Ivors K.L."/>
            <person name="Jones R.W."/>
            <person name="Kamoun S."/>
            <person name="Krampis K."/>
            <person name="Lamour K.H."/>
            <person name="Lee M.K."/>
            <person name="McDonald W.H."/>
            <person name="Medina M."/>
            <person name="Meijer H.J."/>
            <person name="Nordberg E.K."/>
            <person name="Maclean D.J."/>
            <person name="Ospina-Giraldo M.D."/>
            <person name="Morris P.F."/>
            <person name="Phuntumart V."/>
            <person name="Putnam N.H."/>
            <person name="Rash S."/>
            <person name="Rose J.K."/>
            <person name="Sakihama Y."/>
            <person name="Salamov A.A."/>
            <person name="Savidor A."/>
            <person name="Scheuring C.F."/>
            <person name="Smith B.M."/>
            <person name="Sobral B.W."/>
            <person name="Terry A."/>
            <person name="Torto-Alalibo T.A."/>
            <person name="Win J."/>
            <person name="Xu Z."/>
            <person name="Zhang H."/>
            <person name="Grigoriev I.V."/>
            <person name="Rokhsar D.S."/>
            <person name="Boore J.L."/>
        </authorList>
    </citation>
    <scope>NUCLEOTIDE SEQUENCE [LARGE SCALE GENOMIC DNA]</scope>
    <source>
        <strain evidence="1 2">P6497</strain>
    </source>
</reference>
<organism evidence="1 2">
    <name type="scientific">Phytophthora sojae (strain P6497)</name>
    <name type="common">Soybean stem and root rot agent</name>
    <name type="synonym">Phytophthora megasperma f. sp. glycines</name>
    <dbReference type="NCBI Taxonomy" id="1094619"/>
    <lineage>
        <taxon>Eukaryota</taxon>
        <taxon>Sar</taxon>
        <taxon>Stramenopiles</taxon>
        <taxon>Oomycota</taxon>
        <taxon>Peronosporomycetes</taxon>
        <taxon>Peronosporales</taxon>
        <taxon>Peronosporaceae</taxon>
        <taxon>Phytophthora</taxon>
    </lineage>
</organism>
<feature type="non-terminal residue" evidence="1">
    <location>
        <position position="1"/>
    </location>
</feature>
<dbReference type="Proteomes" id="UP000002640">
    <property type="component" value="Unassembled WGS sequence"/>
</dbReference>
<dbReference type="GeneID" id="20652617"/>
<dbReference type="KEGG" id="psoj:PHYSODRAFT_439672"/>
<proteinExistence type="predicted"/>
<dbReference type="OMA" id="KIATHNG"/>
<dbReference type="STRING" id="1094619.G4YU18"/>
<feature type="non-terminal residue" evidence="1">
    <location>
        <position position="631"/>
    </location>
</feature>
<evidence type="ECO:0008006" key="3">
    <source>
        <dbReference type="Google" id="ProtNLM"/>
    </source>
</evidence>
<dbReference type="InParanoid" id="G4YU18"/>
<dbReference type="SUPFAM" id="SSF55781">
    <property type="entry name" value="GAF domain-like"/>
    <property type="match status" value="1"/>
</dbReference>
<dbReference type="RefSeq" id="XP_009518384.1">
    <property type="nucleotide sequence ID" value="XM_009520089.1"/>
</dbReference>
<dbReference type="AlphaFoldDB" id="G4YU18"/>
<dbReference type="SMR" id="G4YU18"/>
<gene>
    <name evidence="1" type="ORF">PHYSODRAFT_439672</name>
</gene>
<dbReference type="PANTHER" id="PTHR43102">
    <property type="entry name" value="SLR1143 PROTEIN"/>
    <property type="match status" value="1"/>
</dbReference>
<dbReference type="Gene3D" id="3.30.450.40">
    <property type="match status" value="1"/>
</dbReference>
<keyword evidence="2" id="KW-1185">Reference proteome</keyword>
<sequence>PRPVSLALRAEVEAQRAGVDFAALVELAQSPSLSQWKRLQHSSTFTMLKREDEVLVVAHLDASVEEVGVILGTTTESLHNAAMKGLYGNAFIAGSVPHIQQSQSSHLAVKTSNFARTDILGKNEQWCFAELLQWRLNSNSKSLTIIQKSLSAQQARSLPELVDRKGVAQLRDVTAAYQVERIPGSRNLRVIFHACYHCNTESVKRTRVVARKATQARLLRLARGISQLLHVVRSRRFGLQEPADHSAIDVRNTRCTCCTRRLNRFVQLIPQSKCYLCGYRVCLSCLSSEKIATHNGRMAAISTCARCVESVVACNYDNMLTVQPGPERVLPDPASTEKLAKSTILRQDFFKTGDSTASTAKLAELLGQIVGNEPIDAASNRRAAALKVLNQLLTTDQEETGAENGGWMMAAHQALDVSACPENPNECKLASAESRPYPMVPAVIPSNIDSSDPPESIVYPVPVNEDARLAAIELFKLHEVLNVPELNAICTLAAAEMSCPHSVITLIEREIVTLLATNDPENWDVGSGNPREQTFCQHFVMDDQPLLVRHAEADMRFYHTAPVTMRSLRFYAGFPVSVSSVMKSGRPGEPDKVVVGALCCLDAKPHQITRSQYWRMMKLAEAASCILERNA</sequence>
<protein>
    <recommendedName>
        <fullName evidence="3">FYVE-type domain-containing protein</fullName>
    </recommendedName>
</protein>
<accession>G4YU18</accession>